<keyword evidence="1" id="KW-0732">Signal</keyword>
<proteinExistence type="predicted"/>
<dbReference type="RefSeq" id="WP_004919875.1">
    <property type="nucleotide sequence ID" value="NC_017731.1"/>
</dbReference>
<accession>A0A140STF6</accession>
<dbReference type="KEGG" id="psi:S70_20990"/>
<dbReference type="Proteomes" id="UP000005012">
    <property type="component" value="Chromosome"/>
</dbReference>
<dbReference type="EMBL" id="CP003488">
    <property type="protein sequence ID" value="AFH95977.1"/>
    <property type="molecule type" value="Genomic_DNA"/>
</dbReference>
<feature type="signal peptide" evidence="1">
    <location>
        <begin position="1"/>
        <end position="21"/>
    </location>
</feature>
<dbReference type="InterPro" id="IPR021459">
    <property type="entry name" value="GH101-related"/>
</dbReference>
<evidence type="ECO:0000313" key="2">
    <source>
        <dbReference type="EMBL" id="AFH95977.1"/>
    </source>
</evidence>
<dbReference type="GeneID" id="93519288"/>
<evidence type="ECO:0008006" key="4">
    <source>
        <dbReference type="Google" id="ProtNLM"/>
    </source>
</evidence>
<dbReference type="HOGENOM" id="CLU_009699_0_0_6"/>
<name>A0A140STF6_PROSM</name>
<dbReference type="Pfam" id="PF11308">
    <property type="entry name" value="Glyco_hydro_129"/>
    <property type="match status" value="1"/>
</dbReference>
<reference evidence="2 3" key="1">
    <citation type="journal article" date="2012" name="J. Bacteriol.">
        <title>Complete Genome Sequence of Providencia stuartii Clinical Isolate MRSN 2154.</title>
        <authorList>
            <person name="Clifford R.J."/>
            <person name="Hang J."/>
            <person name="Riley M.C."/>
            <person name="Onmus-Leone F."/>
            <person name="Kuschner R.A."/>
            <person name="Lesho E.P."/>
            <person name="Waterman P.E."/>
        </authorList>
    </citation>
    <scope>NUCLEOTIDE SEQUENCE [LARGE SCALE GENOMIC DNA]</scope>
    <source>
        <strain evidence="2 3">MRSN 2154</strain>
    </source>
</reference>
<organism evidence="2 3">
    <name type="scientific">Providencia stuartii (strain MRSN 2154)</name>
    <dbReference type="NCBI Taxonomy" id="1157951"/>
    <lineage>
        <taxon>Bacteria</taxon>
        <taxon>Pseudomonadati</taxon>
        <taxon>Pseudomonadota</taxon>
        <taxon>Gammaproteobacteria</taxon>
        <taxon>Enterobacterales</taxon>
        <taxon>Morganellaceae</taxon>
        <taxon>Providencia</taxon>
    </lineage>
</organism>
<reference evidence="3" key="2">
    <citation type="submission" date="2012-04" db="EMBL/GenBank/DDBJ databases">
        <title>Complete genome sequence of Providencia stuartii clinical isolate MRSN 2154.</title>
        <authorList>
            <person name="Clifford R.J."/>
            <person name="Hang J."/>
            <person name="Riley M.C."/>
            <person name="Onmus-Leone F."/>
            <person name="Kuschner R.A."/>
            <person name="Lesho E.P."/>
            <person name="Waterman P.E."/>
        </authorList>
    </citation>
    <scope>NUCLEOTIDE SEQUENCE [LARGE SCALE GENOMIC DNA]</scope>
    <source>
        <strain evidence="3">MRSN 2154</strain>
    </source>
</reference>
<dbReference type="PATRIC" id="fig|1157951.4.peg.4217"/>
<sequence length="729" mass="83734">MTKYSCKITVALLFISSIAHGITLENTDFSIAIEPETLKMTYQDEIINEGTQYTPVEKLNSGADSAKWYWPDKQMEVTAHLEGKQLHLRFTTTQTQQLFWYQSPITVSALYLPLGEGSHIPTDNPIWQQYLINEQNGIDTNYDLKLPLWGQQQKHVYSWLMANPFGNQIDFTTQSKQLKMSARHVFDQFNLNRPFDVILSIGDTPLDGAFAYRQYLESKGEIKTLREKFADIPDGQKLIGATHIYVWGKGLLDQQDIKDWQGLSQYLQSSNGQSIWDALEQEAQEAFKKIKLSPPEKWQQPYLVGALNEAFKRIVPNQKTPDDSDFLYSQKLQAQKIKQVVTQQLGPWLIASENWGQGLSIPLINQLNIRGLDKLWLGVDNWTVTFYQPQAVEQAIELGYLIGSYDSYDTGIPVGTNDQWLTAQVTNELREKCAIVQEKGTKLAGFSGKGYYLNPGCMLSYSQDRIRKLLELSSTNSLFLDVDGTAMVTNDYNPENRTSAEQMTHARNARMQWIEKNLRIPLGSEDGNALTAKHLMFAHGMETWGFGWGDPSIHKDKHSPYYLGAWWPESEPATFFKQAKLKQPYLTVVFDPRWRLPMYQAVFHDTIISTHHWTFDNLKFPEVQVTRELLSQLYNTAPLYNLSRSTLHQRLPAMMKSNSVYRPLHEALWDQKMVGFQWLDNQGWVQETRFSDGSIIMANFSKQVFKDLPPQSLKAILSDGRVIKQNYAR</sequence>
<dbReference type="AlphaFoldDB" id="A0A140STF6"/>
<protein>
    <recommendedName>
        <fullName evidence="4">Glycoside hydrolase</fullName>
    </recommendedName>
</protein>
<evidence type="ECO:0000256" key="1">
    <source>
        <dbReference type="SAM" id="SignalP"/>
    </source>
</evidence>
<dbReference type="OrthoDB" id="3222930at2"/>
<feature type="chain" id="PRO_5007305206" description="Glycoside hydrolase" evidence="1">
    <location>
        <begin position="22"/>
        <end position="729"/>
    </location>
</feature>
<gene>
    <name evidence="2" type="ordered locus">S70_20990</name>
</gene>
<evidence type="ECO:0000313" key="3">
    <source>
        <dbReference type="Proteomes" id="UP000005012"/>
    </source>
</evidence>